<proteinExistence type="predicted"/>
<dbReference type="GeneID" id="29419383"/>
<evidence type="ECO:0000313" key="2">
    <source>
        <dbReference type="Proteomes" id="UP000019482"/>
    </source>
</evidence>
<reference evidence="1 2" key="1">
    <citation type="journal article" date="2015" name="Genome Announc.">
        <title>Draft Genome Sequence of Clostridium tyrobutyricum Strain DIVETGP, Isolated from Cow's Milk for Grana Padano Production.</title>
        <authorList>
            <person name="Soggiu A."/>
            <person name="Piras C."/>
            <person name="Gaiarsa S."/>
            <person name="Sassera D."/>
            <person name="Roncada P."/>
            <person name="Bendixen E."/>
            <person name="Brasca M."/>
            <person name="Bonizzi L."/>
        </authorList>
    </citation>
    <scope>NUCLEOTIDE SEQUENCE [LARGE SCALE GENOMIC DNA]</scope>
    <source>
        <strain evidence="1 2">DIVETGP</strain>
    </source>
</reference>
<dbReference type="Proteomes" id="UP000019482">
    <property type="component" value="Unassembled WGS sequence"/>
</dbReference>
<sequence length="91" mass="10864">MSKNYKVTHLIRLTNIIYECTQVYIDKRLKNFNLTKGTYPLACIKQISWYKPMELNVGQSMSAITIRLLIELVYIRKKENLDDIRAYKLYN</sequence>
<protein>
    <submittedName>
        <fullName evidence="1">Transcriptional regulator, MarR/EmrR family</fullName>
    </submittedName>
</protein>
<dbReference type="RefSeq" id="WP_017751221.1">
    <property type="nucleotide sequence ID" value="NZ_CBXI010000044.1"/>
</dbReference>
<dbReference type="EMBL" id="CBXI010000044">
    <property type="protein sequence ID" value="CDL92837.1"/>
    <property type="molecule type" value="Genomic_DNA"/>
</dbReference>
<dbReference type="AlphaFoldDB" id="W6NM03"/>
<organism evidence="1 2">
    <name type="scientific">Clostridium tyrobutyricum DIVETGP</name>
    <dbReference type="NCBI Taxonomy" id="1408889"/>
    <lineage>
        <taxon>Bacteria</taxon>
        <taxon>Bacillati</taxon>
        <taxon>Bacillota</taxon>
        <taxon>Clostridia</taxon>
        <taxon>Eubacteriales</taxon>
        <taxon>Clostridiaceae</taxon>
        <taxon>Clostridium</taxon>
    </lineage>
</organism>
<evidence type="ECO:0000313" key="1">
    <source>
        <dbReference type="EMBL" id="CDL92837.1"/>
    </source>
</evidence>
<comment type="caution">
    <text evidence="1">The sequence shown here is derived from an EMBL/GenBank/DDBJ whole genome shotgun (WGS) entry which is preliminary data.</text>
</comment>
<keyword evidence="2" id="KW-1185">Reference proteome</keyword>
<gene>
    <name evidence="1" type="ORF">CTDIVETGP_2907</name>
</gene>
<dbReference type="OrthoDB" id="795750at2"/>
<name>W6NM03_CLOTY</name>
<accession>W6NM03</accession>